<dbReference type="UniPathway" id="UPA00606"/>
<dbReference type="CDD" id="cd09010">
    <property type="entry name" value="MTAP_SsMTAPII_like_MTIP"/>
    <property type="match status" value="1"/>
</dbReference>
<evidence type="ECO:0000313" key="6">
    <source>
        <dbReference type="EMBL" id="TCL70824.1"/>
    </source>
</evidence>
<keyword evidence="3 4" id="KW-0660">Purine salvage</keyword>
<feature type="site" description="Important for substrate specificity" evidence="4">
    <location>
        <position position="223"/>
    </location>
</feature>
<feature type="binding site" evidence="4">
    <location>
        <position position="12"/>
    </location>
    <ligand>
        <name>phosphate</name>
        <dbReference type="ChEBI" id="CHEBI:43474"/>
    </ligand>
</feature>
<comment type="similarity">
    <text evidence="4">Belongs to the PNP/MTAP phosphorylase family. MTAP subfamily.</text>
</comment>
<sequence>MEQAEIGIFGGSGFYSLLDNVHEVAVHTPYGAPSDKLAVAEIAGRKVAFLPRHGKNHQLPPHMINYRANLWAMKELGVTRIIGPCAAGSLQADVKPGDFVVVDQFVNRTWGRNDTFFDGPITTHMSAAEPYCSELRRLAIACAKRQGITVHEQGTVVVIQGPRFSTKAESREYSKNGWEVINMTQYPEGWLARELGICYVNIALITDYDVGLEGHPEIQPVSHQEVLKVFNDNNERLRNLLFAMIEEIPPVKHCECKSDLF</sequence>
<dbReference type="InterPro" id="IPR000845">
    <property type="entry name" value="Nucleoside_phosphorylase_d"/>
</dbReference>
<gene>
    <name evidence="6" type="ORF">EDC14_1009142</name>
</gene>
<dbReference type="HAMAP" id="MF_01963">
    <property type="entry name" value="MTAP"/>
    <property type="match status" value="1"/>
</dbReference>
<dbReference type="NCBIfam" id="TIGR01694">
    <property type="entry name" value="MTAP"/>
    <property type="match status" value="1"/>
</dbReference>
<dbReference type="OrthoDB" id="1523230at2"/>
<dbReference type="Pfam" id="PF01048">
    <property type="entry name" value="PNP_UDP_1"/>
    <property type="match status" value="1"/>
</dbReference>
<comment type="pathway">
    <text evidence="4">Purine metabolism; purine nucleoside salvage.</text>
</comment>
<comment type="caution">
    <text evidence="6">The sequence shown here is derived from an EMBL/GenBank/DDBJ whole genome shotgun (WGS) entry which is preliminary data.</text>
</comment>
<evidence type="ECO:0000259" key="5">
    <source>
        <dbReference type="Pfam" id="PF01048"/>
    </source>
</evidence>
<dbReference type="PANTHER" id="PTHR42679:SF2">
    <property type="entry name" value="S-METHYL-5'-THIOADENOSINE PHOSPHORYLASE"/>
    <property type="match status" value="1"/>
</dbReference>
<dbReference type="EC" id="2.4.2.1" evidence="4"/>
<dbReference type="GO" id="GO:0019509">
    <property type="term" value="P:L-methionine salvage from methylthioadenosine"/>
    <property type="evidence" value="ECO:0007669"/>
    <property type="project" value="TreeGrafter"/>
</dbReference>
<feature type="binding site" evidence="4">
    <location>
        <position position="183"/>
    </location>
    <ligand>
        <name>substrate</name>
    </ligand>
</feature>
<dbReference type="EMBL" id="SLUN01000009">
    <property type="protein sequence ID" value="TCL70824.1"/>
    <property type="molecule type" value="Genomic_DNA"/>
</dbReference>
<keyword evidence="2 4" id="KW-0808">Transferase</keyword>
<comment type="function">
    <text evidence="4">Purine nucleoside phosphorylase involved in purine salvage.</text>
</comment>
<name>A0A4R1RWJ5_HYDET</name>
<comment type="subunit">
    <text evidence="4">Homohexamer. Dimer of a homotrimer.</text>
</comment>
<organism evidence="6 7">
    <name type="scientific">Hydrogenispora ethanolica</name>
    <dbReference type="NCBI Taxonomy" id="1082276"/>
    <lineage>
        <taxon>Bacteria</taxon>
        <taxon>Bacillati</taxon>
        <taxon>Bacillota</taxon>
        <taxon>Hydrogenispora</taxon>
    </lineage>
</organism>
<feature type="binding site" evidence="4">
    <location>
        <position position="184"/>
    </location>
    <ligand>
        <name>phosphate</name>
        <dbReference type="ChEBI" id="CHEBI:43474"/>
    </ligand>
</feature>
<reference evidence="6 7" key="1">
    <citation type="submission" date="2019-03" db="EMBL/GenBank/DDBJ databases">
        <title>Genomic Encyclopedia of Type Strains, Phase IV (KMG-IV): sequencing the most valuable type-strain genomes for metagenomic binning, comparative biology and taxonomic classification.</title>
        <authorList>
            <person name="Goeker M."/>
        </authorList>
    </citation>
    <scope>NUCLEOTIDE SEQUENCE [LARGE SCALE GENOMIC DNA]</scope>
    <source>
        <strain evidence="6 7">LX-B</strain>
    </source>
</reference>
<comment type="caution">
    <text evidence="4">Lacks conserved residue(s) required for the propagation of feature annotation.</text>
</comment>
<dbReference type="GO" id="GO:0017061">
    <property type="term" value="F:S-methyl-5-thioadenosine phosphorylase activity"/>
    <property type="evidence" value="ECO:0007669"/>
    <property type="project" value="InterPro"/>
</dbReference>
<dbReference type="PANTHER" id="PTHR42679">
    <property type="entry name" value="S-METHYL-5'-THIOADENOSINE PHOSPHORYLASE"/>
    <property type="match status" value="1"/>
</dbReference>
<evidence type="ECO:0000256" key="2">
    <source>
        <dbReference type="ARBA" id="ARBA00022679"/>
    </source>
</evidence>
<comment type="miscellaneous">
    <text evidence="4">Although this enzyme belongs to the family of MTA phosphorylases based on sequence homology, it lacks several conserved amino acids in the substrate binding pocket that confer specificity towards MTA.</text>
</comment>
<feature type="domain" description="Nucleoside phosphorylase" evidence="5">
    <location>
        <begin position="5"/>
        <end position="246"/>
    </location>
</feature>
<proteinExistence type="inferred from homology"/>
<evidence type="ECO:0000313" key="7">
    <source>
        <dbReference type="Proteomes" id="UP000295008"/>
    </source>
</evidence>
<dbReference type="FunFam" id="3.40.50.1580:FF:000012">
    <property type="entry name" value="Probable 6-oxopurine nucleoside phosphorylase"/>
    <property type="match status" value="1"/>
</dbReference>
<dbReference type="AlphaFoldDB" id="A0A4R1RWJ5"/>
<feature type="site" description="Important for substrate specificity" evidence="4">
    <location>
        <position position="165"/>
    </location>
</feature>
<keyword evidence="1 4" id="KW-0328">Glycosyltransferase</keyword>
<dbReference type="NCBIfam" id="NF005876">
    <property type="entry name" value="PRK07823.1"/>
    <property type="match status" value="1"/>
</dbReference>
<accession>A0A4R1RWJ5</accession>
<evidence type="ECO:0000256" key="1">
    <source>
        <dbReference type="ARBA" id="ARBA00022676"/>
    </source>
</evidence>
<dbReference type="GO" id="GO:0006166">
    <property type="term" value="P:purine ribonucleoside salvage"/>
    <property type="evidence" value="ECO:0007669"/>
    <property type="project" value="UniProtKB-UniRule"/>
</dbReference>
<dbReference type="InterPro" id="IPR035994">
    <property type="entry name" value="Nucleoside_phosphorylase_sf"/>
</dbReference>
<dbReference type="Proteomes" id="UP000295008">
    <property type="component" value="Unassembled WGS sequence"/>
</dbReference>
<keyword evidence="7" id="KW-1185">Reference proteome</keyword>
<protein>
    <recommendedName>
        <fullName evidence="4">Purine nucleoside phosphorylase</fullName>
        <shortName evidence="4">PNP</shortName>
        <ecNumber evidence="4">2.4.2.1</ecNumber>
    </recommendedName>
</protein>
<dbReference type="GO" id="GO:0005829">
    <property type="term" value="C:cytosol"/>
    <property type="evidence" value="ECO:0007669"/>
    <property type="project" value="TreeGrafter"/>
</dbReference>
<dbReference type="SUPFAM" id="SSF53167">
    <property type="entry name" value="Purine and uridine phosphorylases"/>
    <property type="match status" value="1"/>
</dbReference>
<feature type="binding site" evidence="4">
    <location>
        <begin position="207"/>
        <end position="209"/>
    </location>
    <ligand>
        <name>substrate</name>
    </ligand>
</feature>
<evidence type="ECO:0000256" key="4">
    <source>
        <dbReference type="HAMAP-Rule" id="MF_01963"/>
    </source>
</evidence>
<comment type="catalytic activity">
    <reaction evidence="4">
        <text>a purine D-ribonucleoside + phosphate = a purine nucleobase + alpha-D-ribose 1-phosphate</text>
        <dbReference type="Rhea" id="RHEA:19805"/>
        <dbReference type="ChEBI" id="CHEBI:26386"/>
        <dbReference type="ChEBI" id="CHEBI:43474"/>
        <dbReference type="ChEBI" id="CHEBI:57720"/>
        <dbReference type="ChEBI" id="CHEBI:142355"/>
        <dbReference type="EC" id="2.4.2.1"/>
    </reaction>
</comment>
<dbReference type="Gene3D" id="3.40.50.1580">
    <property type="entry name" value="Nucleoside phosphorylase domain"/>
    <property type="match status" value="1"/>
</dbReference>
<evidence type="ECO:0000256" key="3">
    <source>
        <dbReference type="ARBA" id="ARBA00022726"/>
    </source>
</evidence>
<feature type="binding site" evidence="4">
    <location>
        <begin position="52"/>
        <end position="53"/>
    </location>
    <ligand>
        <name>phosphate</name>
        <dbReference type="ChEBI" id="CHEBI:43474"/>
    </ligand>
</feature>
<dbReference type="RefSeq" id="WP_132014095.1">
    <property type="nucleotide sequence ID" value="NZ_SLUN01000009.1"/>
</dbReference>
<dbReference type="InterPro" id="IPR010044">
    <property type="entry name" value="MTAP"/>
</dbReference>